<dbReference type="PROSITE" id="PS50110">
    <property type="entry name" value="RESPONSE_REGULATORY"/>
    <property type="match status" value="1"/>
</dbReference>
<gene>
    <name evidence="4" type="ORF">C0184_17270</name>
</gene>
<dbReference type="CDD" id="cd17552">
    <property type="entry name" value="REC_RR468-like"/>
    <property type="match status" value="1"/>
</dbReference>
<dbReference type="InterPro" id="IPR011006">
    <property type="entry name" value="CheY-like_superfamily"/>
</dbReference>
<dbReference type="SUPFAM" id="SSF52172">
    <property type="entry name" value="CheY-like"/>
    <property type="match status" value="1"/>
</dbReference>
<accession>A0A2J6WN90</accession>
<evidence type="ECO:0000313" key="5">
    <source>
        <dbReference type="Proteomes" id="UP000243376"/>
    </source>
</evidence>
<dbReference type="SMART" id="SM00448">
    <property type="entry name" value="REC"/>
    <property type="match status" value="1"/>
</dbReference>
<dbReference type="GO" id="GO:0000160">
    <property type="term" value="P:phosphorelay signal transduction system"/>
    <property type="evidence" value="ECO:0007669"/>
    <property type="project" value="InterPro"/>
</dbReference>
<dbReference type="PANTHER" id="PTHR44591:SF3">
    <property type="entry name" value="RESPONSE REGULATORY DOMAIN-CONTAINING PROTEIN"/>
    <property type="match status" value="1"/>
</dbReference>
<organism evidence="4 5">
    <name type="scientific">Chloroflexus aggregans</name>
    <dbReference type="NCBI Taxonomy" id="152260"/>
    <lineage>
        <taxon>Bacteria</taxon>
        <taxon>Bacillati</taxon>
        <taxon>Chloroflexota</taxon>
        <taxon>Chloroflexia</taxon>
        <taxon>Chloroflexales</taxon>
        <taxon>Chloroflexineae</taxon>
        <taxon>Chloroflexaceae</taxon>
        <taxon>Chloroflexus</taxon>
    </lineage>
</organism>
<dbReference type="InterPro" id="IPR001789">
    <property type="entry name" value="Sig_transdc_resp-reg_receiver"/>
</dbReference>
<evidence type="ECO:0000313" key="4">
    <source>
        <dbReference type="EMBL" id="PMP71873.1"/>
    </source>
</evidence>
<feature type="modified residue" description="4-aspartylphosphate" evidence="2">
    <location>
        <position position="66"/>
    </location>
</feature>
<keyword evidence="1 2" id="KW-0597">Phosphoprotein</keyword>
<dbReference type="Pfam" id="PF00072">
    <property type="entry name" value="Response_reg"/>
    <property type="match status" value="1"/>
</dbReference>
<dbReference type="PANTHER" id="PTHR44591">
    <property type="entry name" value="STRESS RESPONSE REGULATOR PROTEIN 1"/>
    <property type="match status" value="1"/>
</dbReference>
<dbReference type="Gene3D" id="3.40.50.2300">
    <property type="match status" value="1"/>
</dbReference>
<evidence type="ECO:0000259" key="3">
    <source>
        <dbReference type="PROSITE" id="PS50110"/>
    </source>
</evidence>
<proteinExistence type="predicted"/>
<sequence>MILATEGEITVASLQKILFVEDDPDIQMVAQLALEAVGGYTVQMCSSGMEALAVAEQFAPDLILLDVMMPGMDGPTTLTELRKKPTLANTPVVFMTARVQRHEIEQYLELGAADVISKPFDPMTLSSQVAAIWTKAHETGSR</sequence>
<reference evidence="4 5" key="1">
    <citation type="submission" date="2018-01" db="EMBL/GenBank/DDBJ databases">
        <title>Metagenomic assembled genomes from two thermal pools in the Uzon Caldera, Kamchatka, Russia.</title>
        <authorList>
            <person name="Wilkins L."/>
            <person name="Ettinger C."/>
        </authorList>
    </citation>
    <scope>NUCLEOTIDE SEQUENCE [LARGE SCALE GENOMIC DNA]</scope>
    <source>
        <strain evidence="4">ZAV-02</strain>
    </source>
</reference>
<evidence type="ECO:0000256" key="1">
    <source>
        <dbReference type="ARBA" id="ARBA00022553"/>
    </source>
</evidence>
<dbReference type="InterPro" id="IPR050595">
    <property type="entry name" value="Bact_response_regulator"/>
</dbReference>
<comment type="caution">
    <text evidence="4">The sequence shown here is derived from an EMBL/GenBank/DDBJ whole genome shotgun (WGS) entry which is preliminary data.</text>
</comment>
<protein>
    <recommendedName>
        <fullName evidence="3">Response regulatory domain-containing protein</fullName>
    </recommendedName>
</protein>
<dbReference type="Proteomes" id="UP000243376">
    <property type="component" value="Unassembled WGS sequence"/>
</dbReference>
<evidence type="ECO:0000256" key="2">
    <source>
        <dbReference type="PROSITE-ProRule" id="PRU00169"/>
    </source>
</evidence>
<dbReference type="EMBL" id="PNIQ01001158">
    <property type="protein sequence ID" value="PMP71873.1"/>
    <property type="molecule type" value="Genomic_DNA"/>
</dbReference>
<name>A0A2J6WN90_9CHLR</name>
<dbReference type="AlphaFoldDB" id="A0A2J6WN90"/>
<feature type="domain" description="Response regulatory" evidence="3">
    <location>
        <begin position="16"/>
        <end position="133"/>
    </location>
</feature>